<name>A0A431U018_9BACT</name>
<accession>A0A431U018</accession>
<comment type="caution">
    <text evidence="1">The sequence shown here is derived from an EMBL/GenBank/DDBJ whole genome shotgun (WGS) entry which is preliminary data.</text>
</comment>
<evidence type="ECO:0000313" key="2">
    <source>
        <dbReference type="Proteomes" id="UP000282184"/>
    </source>
</evidence>
<dbReference type="Proteomes" id="UP000282184">
    <property type="component" value="Unassembled WGS sequence"/>
</dbReference>
<organism evidence="1 2">
    <name type="scientific">Hymenobacter gummosus</name>
    <dbReference type="NCBI Taxonomy" id="1776032"/>
    <lineage>
        <taxon>Bacteria</taxon>
        <taxon>Pseudomonadati</taxon>
        <taxon>Bacteroidota</taxon>
        <taxon>Cytophagia</taxon>
        <taxon>Cytophagales</taxon>
        <taxon>Hymenobacteraceae</taxon>
        <taxon>Hymenobacter</taxon>
    </lineage>
</organism>
<dbReference type="PROSITE" id="PS51257">
    <property type="entry name" value="PROKAR_LIPOPROTEIN"/>
    <property type="match status" value="1"/>
</dbReference>
<protein>
    <recommendedName>
        <fullName evidence="3">Exo-alpha-sialidase</fullName>
    </recommendedName>
</protein>
<proteinExistence type="predicted"/>
<dbReference type="EMBL" id="RXOF01000011">
    <property type="protein sequence ID" value="RTQ47822.1"/>
    <property type="molecule type" value="Genomic_DNA"/>
</dbReference>
<evidence type="ECO:0008006" key="3">
    <source>
        <dbReference type="Google" id="ProtNLM"/>
    </source>
</evidence>
<reference evidence="1 2" key="1">
    <citation type="submission" date="2018-12" db="EMBL/GenBank/DDBJ databases">
        <title>Hymenobacter gummosus sp. nov., isolated from a spring.</title>
        <authorList>
            <person name="Nie L."/>
        </authorList>
    </citation>
    <scope>NUCLEOTIDE SEQUENCE [LARGE SCALE GENOMIC DNA]</scope>
    <source>
        <strain evidence="1 2">KCTC 52166</strain>
    </source>
</reference>
<dbReference type="OrthoDB" id="1491105at2"/>
<dbReference type="RefSeq" id="WP_126694580.1">
    <property type="nucleotide sequence ID" value="NZ_RXOF01000011.1"/>
</dbReference>
<gene>
    <name evidence="1" type="ORF">EJV47_18055</name>
</gene>
<dbReference type="AlphaFoldDB" id="A0A431U018"/>
<sequence length="375" mass="41204">MNAYRYSLPLLLGTALLTGACTKEKIVVKEVRLRHSWTQDTLLTGYNKILLTAQRVNDSLLVVGNNSTLWYVRPYNLKPPITGAYFNLSPSYGSLVQPSLGPQVSVAVSGPNTLQVFATRAPVSNMASFTFRPTYSTSTNTNKAFPLPISGNGGYAVVDGRYVLAPTENSQSEIRCTILRVGPRYGHPPGAHTLELKATRPVTLTPAPSTIGFSNSAYFSAAYFHKFFIGISGQFYRVDTLGRVKEFGYGPVAGPSGFVAQMFVLRNRLFALSGPRLYVSLDQGETWNLYADFSGGQQALATYHAVGDALYASFQSQLWRVRVLDGRMEFIELDNDGLQTSQITSVNKCGPYAFITTLSGLYYRDTTSLNTPRKQ</sequence>
<evidence type="ECO:0000313" key="1">
    <source>
        <dbReference type="EMBL" id="RTQ47822.1"/>
    </source>
</evidence>
<keyword evidence="2" id="KW-1185">Reference proteome</keyword>